<dbReference type="STRING" id="428127.EUBDOL_02201"/>
<keyword evidence="6" id="KW-0418">Kinase</keyword>
<dbReference type="GO" id="GO:0005737">
    <property type="term" value="C:cytoplasm"/>
    <property type="evidence" value="ECO:0007669"/>
    <property type="project" value="UniProtKB-SubCell"/>
</dbReference>
<dbReference type="GO" id="GO:0009401">
    <property type="term" value="P:phosphoenolpyruvate-dependent sugar phosphotransferase system"/>
    <property type="evidence" value="ECO:0007669"/>
    <property type="project" value="UniProtKB-KW"/>
</dbReference>
<evidence type="ECO:0000259" key="7">
    <source>
        <dbReference type="PROSITE" id="PS51093"/>
    </source>
</evidence>
<reference evidence="8 9" key="1">
    <citation type="submission" date="2007-09" db="EMBL/GenBank/DDBJ databases">
        <title>Draft genome sequence of Eubacterium dolichum (DSM 3991).</title>
        <authorList>
            <person name="Sudarsanam P."/>
            <person name="Ley R."/>
            <person name="Guruge J."/>
            <person name="Turnbaugh P.J."/>
            <person name="Mahowald M."/>
            <person name="Liep D."/>
            <person name="Gordon J."/>
        </authorList>
    </citation>
    <scope>NUCLEOTIDE SEQUENCE [LARGE SCALE GENOMIC DNA]</scope>
    <source>
        <strain evidence="8 9">DSM 3991</strain>
    </source>
</reference>
<dbReference type="InterPro" id="IPR011055">
    <property type="entry name" value="Dup_hybrid_motif"/>
</dbReference>
<dbReference type="SUPFAM" id="SSF51261">
    <property type="entry name" value="Duplicated hybrid motif"/>
    <property type="match status" value="1"/>
</dbReference>
<evidence type="ECO:0000256" key="3">
    <source>
        <dbReference type="ARBA" id="ARBA00022597"/>
    </source>
</evidence>
<keyword evidence="5" id="KW-0598">Phosphotransferase system</keyword>
<dbReference type="InterPro" id="IPR050890">
    <property type="entry name" value="PTS_EIIA_component"/>
</dbReference>
<keyword evidence="8" id="KW-0670">Pyruvate</keyword>
<comment type="subcellular location">
    <subcellularLocation>
        <location evidence="1">Cytoplasm</location>
    </subcellularLocation>
</comment>
<keyword evidence="4 8" id="KW-0808">Transferase</keyword>
<evidence type="ECO:0000313" key="9">
    <source>
        <dbReference type="Proteomes" id="UP000004090"/>
    </source>
</evidence>
<keyword evidence="2" id="KW-0813">Transport</keyword>
<keyword evidence="3" id="KW-0762">Sugar transport</keyword>
<evidence type="ECO:0000256" key="6">
    <source>
        <dbReference type="ARBA" id="ARBA00022777"/>
    </source>
</evidence>
<dbReference type="HOGENOM" id="CLU_012312_5_1_9"/>
<evidence type="ECO:0000313" key="8">
    <source>
        <dbReference type="EMBL" id="EDP10187.1"/>
    </source>
</evidence>
<sequence>MLDHVIYLMWSFLLDGGMGQMRLHIFKNKKADDTEIISPCEGRLNQLEASNDEVFATKTLGEGFFVRASENQIFAPVSGIITSVFPTKHAIGIRSENGMEIMLHIGVDTVRVKKDIIECSLNVHDVVKKMQPICEIDLIAFKELGILPDVYVFVTNSSEYYIENVMKAQDVYEGDVVLKCVRRL</sequence>
<dbReference type="InterPro" id="IPR001127">
    <property type="entry name" value="PTS_EIIA_1_perm"/>
</dbReference>
<proteinExistence type="predicted"/>
<dbReference type="eggNOG" id="COG2190">
    <property type="taxonomic scope" value="Bacteria"/>
</dbReference>
<dbReference type="PANTHER" id="PTHR45008">
    <property type="entry name" value="PTS SYSTEM GLUCOSE-SPECIFIC EIIA COMPONENT"/>
    <property type="match status" value="1"/>
</dbReference>
<protein>
    <submittedName>
        <fullName evidence="8">Phosphoenolpyruvate-dependent sugar phosphotransferase system, EIIA 1</fullName>
    </submittedName>
</protein>
<organism evidence="8 9">
    <name type="scientific">Amedibacillus dolichus DSM 3991</name>
    <dbReference type="NCBI Taxonomy" id="428127"/>
    <lineage>
        <taxon>Bacteria</taxon>
        <taxon>Bacillati</taxon>
        <taxon>Bacillota</taxon>
        <taxon>Erysipelotrichia</taxon>
        <taxon>Erysipelotrichales</taxon>
        <taxon>Erysipelotrichaceae</taxon>
        <taxon>Amedibacillus</taxon>
    </lineage>
</organism>
<dbReference type="AlphaFoldDB" id="A8RFC0"/>
<dbReference type="GO" id="GO:0016301">
    <property type="term" value="F:kinase activity"/>
    <property type="evidence" value="ECO:0007669"/>
    <property type="project" value="UniProtKB-KW"/>
</dbReference>
<dbReference type="PANTHER" id="PTHR45008:SF1">
    <property type="entry name" value="PTS SYSTEM GLUCOSE-SPECIFIC EIIA COMPONENT"/>
    <property type="match status" value="1"/>
</dbReference>
<evidence type="ECO:0000256" key="4">
    <source>
        <dbReference type="ARBA" id="ARBA00022679"/>
    </source>
</evidence>
<dbReference type="Pfam" id="PF00358">
    <property type="entry name" value="PTS_EIIA_1"/>
    <property type="match status" value="1"/>
</dbReference>
<dbReference type="PROSITE" id="PS51093">
    <property type="entry name" value="PTS_EIIA_TYPE_1"/>
    <property type="match status" value="1"/>
</dbReference>
<accession>A8RFC0</accession>
<evidence type="ECO:0000256" key="1">
    <source>
        <dbReference type="ARBA" id="ARBA00004496"/>
    </source>
</evidence>
<evidence type="ECO:0000256" key="2">
    <source>
        <dbReference type="ARBA" id="ARBA00022448"/>
    </source>
</evidence>
<dbReference type="EMBL" id="ABAW02000025">
    <property type="protein sequence ID" value="EDP10187.1"/>
    <property type="molecule type" value="Genomic_DNA"/>
</dbReference>
<name>A8RFC0_9FIRM</name>
<dbReference type="PROSITE" id="PS00371">
    <property type="entry name" value="PTS_EIIA_TYPE_1_HIS"/>
    <property type="match status" value="1"/>
</dbReference>
<dbReference type="NCBIfam" id="TIGR00830">
    <property type="entry name" value="PTBA"/>
    <property type="match status" value="1"/>
</dbReference>
<comment type="caution">
    <text evidence="8">The sequence shown here is derived from an EMBL/GenBank/DDBJ whole genome shotgun (WGS) entry which is preliminary data.</text>
</comment>
<feature type="domain" description="PTS EIIA type-1" evidence="7">
    <location>
        <begin position="52"/>
        <end position="156"/>
    </location>
</feature>
<evidence type="ECO:0000256" key="5">
    <source>
        <dbReference type="ARBA" id="ARBA00022683"/>
    </source>
</evidence>
<gene>
    <name evidence="8" type="ORF">EUBDOL_02201</name>
</gene>
<reference evidence="8 9" key="2">
    <citation type="submission" date="2007-09" db="EMBL/GenBank/DDBJ databases">
        <authorList>
            <person name="Fulton L."/>
            <person name="Clifton S."/>
            <person name="Fulton B."/>
            <person name="Xu J."/>
            <person name="Minx P."/>
            <person name="Pepin K.H."/>
            <person name="Johnson M."/>
            <person name="Thiruvilangam P."/>
            <person name="Bhonagiri V."/>
            <person name="Nash W.E."/>
            <person name="Mardis E.R."/>
            <person name="Wilson R.K."/>
        </authorList>
    </citation>
    <scope>NUCLEOTIDE SEQUENCE [LARGE SCALE GENOMIC DNA]</scope>
    <source>
        <strain evidence="8 9">DSM 3991</strain>
    </source>
</reference>
<dbReference type="Gene3D" id="2.70.70.10">
    <property type="entry name" value="Glucose Permease (Domain IIA)"/>
    <property type="match status" value="1"/>
</dbReference>
<dbReference type="Proteomes" id="UP000004090">
    <property type="component" value="Unassembled WGS sequence"/>
</dbReference>